<dbReference type="EMBL" id="CM042060">
    <property type="protein sequence ID" value="KAI3678680.1"/>
    <property type="molecule type" value="Genomic_DNA"/>
</dbReference>
<proteinExistence type="predicted"/>
<reference evidence="1 2" key="2">
    <citation type="journal article" date="2022" name="Mol. Ecol. Resour.">
        <title>The genomes of chicory, endive, great burdock and yacon provide insights into Asteraceae paleo-polyploidization history and plant inulin production.</title>
        <authorList>
            <person name="Fan W."/>
            <person name="Wang S."/>
            <person name="Wang H."/>
            <person name="Wang A."/>
            <person name="Jiang F."/>
            <person name="Liu H."/>
            <person name="Zhao H."/>
            <person name="Xu D."/>
            <person name="Zhang Y."/>
        </authorList>
    </citation>
    <scope>NUCLEOTIDE SEQUENCE [LARGE SCALE GENOMIC DNA]</scope>
    <source>
        <strain evidence="2">cv. Niubang</strain>
    </source>
</reference>
<gene>
    <name evidence="1" type="ORF">L6452_37981</name>
</gene>
<reference evidence="2" key="1">
    <citation type="journal article" date="2022" name="Mol. Ecol. Resour.">
        <title>The genomes of chicory, endive, great burdock and yacon provide insights into Asteraceae palaeo-polyploidization history and plant inulin production.</title>
        <authorList>
            <person name="Fan W."/>
            <person name="Wang S."/>
            <person name="Wang H."/>
            <person name="Wang A."/>
            <person name="Jiang F."/>
            <person name="Liu H."/>
            <person name="Zhao H."/>
            <person name="Xu D."/>
            <person name="Zhang Y."/>
        </authorList>
    </citation>
    <scope>NUCLEOTIDE SEQUENCE [LARGE SCALE GENOMIC DNA]</scope>
    <source>
        <strain evidence="2">cv. Niubang</strain>
    </source>
</reference>
<accession>A0ACB8Y507</accession>
<comment type="caution">
    <text evidence="1">The sequence shown here is derived from an EMBL/GenBank/DDBJ whole genome shotgun (WGS) entry which is preliminary data.</text>
</comment>
<protein>
    <submittedName>
        <fullName evidence="1">Uncharacterized protein</fullName>
    </submittedName>
</protein>
<dbReference type="Proteomes" id="UP001055879">
    <property type="component" value="Linkage Group LG14"/>
</dbReference>
<evidence type="ECO:0000313" key="1">
    <source>
        <dbReference type="EMBL" id="KAI3678680.1"/>
    </source>
</evidence>
<name>A0ACB8Y507_ARCLA</name>
<sequence length="538" mass="61422">MEAFPQFIPILGFFIFLIISSYKRSKRNNTRKSIKLAPQPSGALPLIGHFHFLGGQAHVAKILGKIADDYGPVYTIRLGSCQALVVSSWQMVKDCFTTNDRNFATRPNTAISQHMIYDNAGFALAPYGPYWRELRKLVTSELFTSQRLEKHKNVRNSEIKSFVNNLFLSTLKNGDRTSTIDMSKWFERVTFNITIRNLAGKRFSYGCKNEGDNEDSHVHEAIKRGLYLSGVFVASDFFPNLEWMDIGGHLKAMKEVAKEVDIVIEKWLREHVAKKKIKENDGVKEDEEDFMDVMLSTLSKDAETYGHRRETIIKATIMILMLTGSESTALTLTWALSLLLNNPRVLQAAQEELDIHVGREKRVEESDIKNLRYLQAIVKETLRMYPPGPLAGPHEAIEDCNIGGYHVPKGTRLIVNVWKLHRDPQVWSDPHEFQPERFLERHVDVNYQGQNYEYIPFSSGRRMCPAITFTFQVVHLILARLLQGFDLSTPMGKPVDMNEGLGIALPKVKPLEVIVTPRLSRKLYGRNLRDQLEDSEVA</sequence>
<organism evidence="1 2">
    <name type="scientific">Arctium lappa</name>
    <name type="common">Greater burdock</name>
    <name type="synonym">Lappa major</name>
    <dbReference type="NCBI Taxonomy" id="4217"/>
    <lineage>
        <taxon>Eukaryota</taxon>
        <taxon>Viridiplantae</taxon>
        <taxon>Streptophyta</taxon>
        <taxon>Embryophyta</taxon>
        <taxon>Tracheophyta</taxon>
        <taxon>Spermatophyta</taxon>
        <taxon>Magnoliopsida</taxon>
        <taxon>eudicotyledons</taxon>
        <taxon>Gunneridae</taxon>
        <taxon>Pentapetalae</taxon>
        <taxon>asterids</taxon>
        <taxon>campanulids</taxon>
        <taxon>Asterales</taxon>
        <taxon>Asteraceae</taxon>
        <taxon>Carduoideae</taxon>
        <taxon>Cardueae</taxon>
        <taxon>Arctiinae</taxon>
        <taxon>Arctium</taxon>
    </lineage>
</organism>
<evidence type="ECO:0000313" key="2">
    <source>
        <dbReference type="Proteomes" id="UP001055879"/>
    </source>
</evidence>
<keyword evidence="2" id="KW-1185">Reference proteome</keyword>